<feature type="region of interest" description="Disordered" evidence="1">
    <location>
        <begin position="1"/>
        <end position="73"/>
    </location>
</feature>
<protein>
    <submittedName>
        <fullName evidence="2">Uncharacterized protein</fullName>
    </submittedName>
</protein>
<feature type="non-terminal residue" evidence="2">
    <location>
        <position position="166"/>
    </location>
</feature>
<evidence type="ECO:0000313" key="3">
    <source>
        <dbReference type="Proteomes" id="UP001222325"/>
    </source>
</evidence>
<organism evidence="2 3">
    <name type="scientific">Mycena belliarum</name>
    <dbReference type="NCBI Taxonomy" id="1033014"/>
    <lineage>
        <taxon>Eukaryota</taxon>
        <taxon>Fungi</taxon>
        <taxon>Dikarya</taxon>
        <taxon>Basidiomycota</taxon>
        <taxon>Agaricomycotina</taxon>
        <taxon>Agaricomycetes</taxon>
        <taxon>Agaricomycetidae</taxon>
        <taxon>Agaricales</taxon>
        <taxon>Marasmiineae</taxon>
        <taxon>Mycenaceae</taxon>
        <taxon>Mycena</taxon>
    </lineage>
</organism>
<accession>A0AAD6TV40</accession>
<evidence type="ECO:0000313" key="2">
    <source>
        <dbReference type="EMBL" id="KAJ7076549.1"/>
    </source>
</evidence>
<dbReference type="EMBL" id="JARJCN010000080">
    <property type="protein sequence ID" value="KAJ7076549.1"/>
    <property type="molecule type" value="Genomic_DNA"/>
</dbReference>
<reference evidence="2" key="1">
    <citation type="submission" date="2023-03" db="EMBL/GenBank/DDBJ databases">
        <title>Massive genome expansion in bonnet fungi (Mycena s.s.) driven by repeated elements and novel gene families across ecological guilds.</title>
        <authorList>
            <consortium name="Lawrence Berkeley National Laboratory"/>
            <person name="Harder C.B."/>
            <person name="Miyauchi S."/>
            <person name="Viragh M."/>
            <person name="Kuo A."/>
            <person name="Thoen E."/>
            <person name="Andreopoulos B."/>
            <person name="Lu D."/>
            <person name="Skrede I."/>
            <person name="Drula E."/>
            <person name="Henrissat B."/>
            <person name="Morin E."/>
            <person name="Kohler A."/>
            <person name="Barry K."/>
            <person name="LaButti K."/>
            <person name="Morin E."/>
            <person name="Salamov A."/>
            <person name="Lipzen A."/>
            <person name="Mereny Z."/>
            <person name="Hegedus B."/>
            <person name="Baldrian P."/>
            <person name="Stursova M."/>
            <person name="Weitz H."/>
            <person name="Taylor A."/>
            <person name="Grigoriev I.V."/>
            <person name="Nagy L.G."/>
            <person name="Martin F."/>
            <person name="Kauserud H."/>
        </authorList>
    </citation>
    <scope>NUCLEOTIDE SEQUENCE</scope>
    <source>
        <strain evidence="2">CBHHK173m</strain>
    </source>
</reference>
<evidence type="ECO:0000256" key="1">
    <source>
        <dbReference type="SAM" id="MobiDB-lite"/>
    </source>
</evidence>
<dbReference type="Proteomes" id="UP001222325">
    <property type="component" value="Unassembled WGS sequence"/>
</dbReference>
<gene>
    <name evidence="2" type="ORF">B0H15DRAFT_1005696</name>
</gene>
<comment type="caution">
    <text evidence="2">The sequence shown here is derived from an EMBL/GenBank/DDBJ whole genome shotgun (WGS) entry which is preliminary data.</text>
</comment>
<keyword evidence="3" id="KW-1185">Reference proteome</keyword>
<feature type="non-terminal residue" evidence="2">
    <location>
        <position position="1"/>
    </location>
</feature>
<sequence>GPRLRVPAAVPHKSAHVPSTRVPGIGHRAPSSSSSPPAARPVFPPLEANPTPRPRPCHTPRTQSRPRIRATSSVCGLARARQLAAPPVRVARSRLAPLSGPLARSHTSPPLGNAHARCARPPCAAGEGSGPAAAARVAQRPGASLRLAGPDLRTCGILIRTARAPV</sequence>
<dbReference type="AlphaFoldDB" id="A0AAD6TV40"/>
<name>A0AAD6TV40_9AGAR</name>
<proteinExistence type="predicted"/>